<dbReference type="EMBL" id="JASJQH010006237">
    <property type="protein sequence ID" value="KAK9737171.1"/>
    <property type="molecule type" value="Genomic_DNA"/>
</dbReference>
<evidence type="ECO:0000313" key="3">
    <source>
        <dbReference type="Proteomes" id="UP001479436"/>
    </source>
</evidence>
<reference evidence="2 3" key="1">
    <citation type="submission" date="2023-04" db="EMBL/GenBank/DDBJ databases">
        <title>Genome of Basidiobolus ranarum AG-B5.</title>
        <authorList>
            <person name="Stajich J.E."/>
            <person name="Carter-House D."/>
            <person name="Gryganskyi A."/>
        </authorList>
    </citation>
    <scope>NUCLEOTIDE SEQUENCE [LARGE SCALE GENOMIC DNA]</scope>
    <source>
        <strain evidence="2 3">AG-B5</strain>
    </source>
</reference>
<comment type="caution">
    <text evidence="2">The sequence shown here is derived from an EMBL/GenBank/DDBJ whole genome shotgun (WGS) entry which is preliminary data.</text>
</comment>
<dbReference type="Proteomes" id="UP001479436">
    <property type="component" value="Unassembled WGS sequence"/>
</dbReference>
<accession>A0ABR2WC58</accession>
<organism evidence="2 3">
    <name type="scientific">Basidiobolus ranarum</name>
    <dbReference type="NCBI Taxonomy" id="34480"/>
    <lineage>
        <taxon>Eukaryota</taxon>
        <taxon>Fungi</taxon>
        <taxon>Fungi incertae sedis</taxon>
        <taxon>Zoopagomycota</taxon>
        <taxon>Entomophthoromycotina</taxon>
        <taxon>Basidiobolomycetes</taxon>
        <taxon>Basidiobolales</taxon>
        <taxon>Basidiobolaceae</taxon>
        <taxon>Basidiobolus</taxon>
    </lineage>
</organism>
<evidence type="ECO:0000313" key="2">
    <source>
        <dbReference type="EMBL" id="KAK9737171.1"/>
    </source>
</evidence>
<proteinExistence type="predicted"/>
<name>A0ABR2WC58_9FUNG</name>
<sequence>MVDYEIIIPKHEYIPSDTIPITLKHNVRGGSCKLISVWAGVYETTTYRDPEDDPTGVNCCINKFVSTLHKNISRDAVSSTLSLGIDRSYKNVHFDSISPYVEVSHQLQTKITVKLNGQMRYIKAILPICIVRRINNSVTHNAVAPVEIELLPEYDAIYEDNPPSYPESLGYPDALDYPDPLNYPSIPYAVSI</sequence>
<evidence type="ECO:0000259" key="1">
    <source>
        <dbReference type="Pfam" id="PF02752"/>
    </source>
</evidence>
<feature type="domain" description="Arrestin C-terminal-like" evidence="1">
    <location>
        <begin position="2"/>
        <end position="131"/>
    </location>
</feature>
<dbReference type="InterPro" id="IPR011022">
    <property type="entry name" value="Arrestin_C-like"/>
</dbReference>
<gene>
    <name evidence="2" type="ORF">K7432_018487</name>
</gene>
<keyword evidence="3" id="KW-1185">Reference proteome</keyword>
<dbReference type="Pfam" id="PF02752">
    <property type="entry name" value="Arrestin_C"/>
    <property type="match status" value="1"/>
</dbReference>
<protein>
    <recommendedName>
        <fullName evidence="1">Arrestin C-terminal-like domain-containing protein</fullName>
    </recommendedName>
</protein>